<feature type="domain" description="Aminotransferase class I/classII large" evidence="3">
    <location>
        <begin position="55"/>
        <end position="416"/>
    </location>
</feature>
<dbReference type="InterPro" id="IPR015424">
    <property type="entry name" value="PyrdxlP-dep_Trfase"/>
</dbReference>
<evidence type="ECO:0000256" key="1">
    <source>
        <dbReference type="ARBA" id="ARBA00007441"/>
    </source>
</evidence>
<keyword evidence="5" id="KW-1185">Reference proteome</keyword>
<dbReference type="InterPro" id="IPR004839">
    <property type="entry name" value="Aminotransferase_I/II_large"/>
</dbReference>
<dbReference type="GO" id="GO:0008483">
    <property type="term" value="F:transaminase activity"/>
    <property type="evidence" value="ECO:0007669"/>
    <property type="project" value="TreeGrafter"/>
</dbReference>
<evidence type="ECO:0000313" key="4">
    <source>
        <dbReference type="EMBL" id="SPO06208.1"/>
    </source>
</evidence>
<dbReference type="InterPro" id="IPR015421">
    <property type="entry name" value="PyrdxlP-dep_Trfase_major"/>
</dbReference>
<dbReference type="Gene3D" id="3.40.640.10">
    <property type="entry name" value="Type I PLP-dependent aspartate aminotransferase-like (Major domain)"/>
    <property type="match status" value="1"/>
</dbReference>
<dbReference type="PRINTS" id="PR00753">
    <property type="entry name" value="ACCSYNTHASE"/>
</dbReference>
<sequence>MDLSLRAQAAGKPTPGVSLWDILQNLWDPDTNTSGFVSLGVAENTLMHDDILKHIHASLSLTSKNLTYGDGSKRLRAAMSRFLTRQLAPVEPIEPGHILLTNGCSSAIEHLSWALANPGEAFLLAQPYYCTFPMDITLRTGVHVVPVPFEGVDPFSVGCVEMYEEALVQAQLGGTRIAGLILCSPHNPLGRCYPREVLLRLMALCEKHGIHLVSDEIYALSVWENTVDEHPPASPFESCLSVPSEGVIDPSRLHVLWGMSKDFGANGLRVGAIISQHNPALHAALGPVSLYSSVSQMSENATASILEDEAWHDEYLANNRRKLSSCYEIAASWAKENGIPYSKGVNAALFLWVDLGAAYVARHPEAAGVDVDTIVMQALLKKKVYLAMGKDFGSEVPGWFRIVFSHPEEYLRMGLQRTIEALE</sequence>
<dbReference type="PANTHER" id="PTHR43795">
    <property type="entry name" value="BIFUNCTIONAL ASPARTATE AMINOTRANSFERASE AND GLUTAMATE/ASPARTATE-PREPHENATE AMINOTRANSFERASE-RELATED"/>
    <property type="match status" value="1"/>
</dbReference>
<keyword evidence="2" id="KW-0663">Pyridoxal phosphate</keyword>
<dbReference type="SUPFAM" id="SSF53383">
    <property type="entry name" value="PLP-dependent transferases"/>
    <property type="match status" value="1"/>
</dbReference>
<dbReference type="InterPro" id="IPR015422">
    <property type="entry name" value="PyrdxlP-dep_Trfase_small"/>
</dbReference>
<dbReference type="CDD" id="cd00609">
    <property type="entry name" value="AAT_like"/>
    <property type="match status" value="1"/>
</dbReference>
<organism evidence="4 5">
    <name type="scientific">Cephalotrichum gorgonifer</name>
    <dbReference type="NCBI Taxonomy" id="2041049"/>
    <lineage>
        <taxon>Eukaryota</taxon>
        <taxon>Fungi</taxon>
        <taxon>Dikarya</taxon>
        <taxon>Ascomycota</taxon>
        <taxon>Pezizomycotina</taxon>
        <taxon>Sordariomycetes</taxon>
        <taxon>Hypocreomycetidae</taxon>
        <taxon>Microascales</taxon>
        <taxon>Microascaceae</taxon>
        <taxon>Cephalotrichum</taxon>
    </lineage>
</organism>
<name>A0AAE8SYY7_9PEZI</name>
<comment type="similarity">
    <text evidence="1">Belongs to the class-I pyridoxal-phosphate-dependent aminotransferase family.</text>
</comment>
<dbReference type="InterPro" id="IPR050478">
    <property type="entry name" value="Ethylene_sulfur-biosynth"/>
</dbReference>
<evidence type="ECO:0000256" key="2">
    <source>
        <dbReference type="ARBA" id="ARBA00022898"/>
    </source>
</evidence>
<dbReference type="PROSITE" id="PS00105">
    <property type="entry name" value="AA_TRANSFER_CLASS_1"/>
    <property type="match status" value="1"/>
</dbReference>
<comment type="caution">
    <text evidence="4">The sequence shown here is derived from an EMBL/GenBank/DDBJ whole genome shotgun (WGS) entry which is preliminary data.</text>
</comment>
<dbReference type="Pfam" id="PF00155">
    <property type="entry name" value="Aminotran_1_2"/>
    <property type="match status" value="1"/>
</dbReference>
<evidence type="ECO:0000259" key="3">
    <source>
        <dbReference type="Pfam" id="PF00155"/>
    </source>
</evidence>
<proteinExistence type="inferred from homology"/>
<dbReference type="PANTHER" id="PTHR43795:SF63">
    <property type="entry name" value="PUTATIVE (AFU_ORTHOLOGUE AFUA_4G00630)-RELATED"/>
    <property type="match status" value="1"/>
</dbReference>
<dbReference type="EMBL" id="ONZQ02000015">
    <property type="protein sequence ID" value="SPO06208.1"/>
    <property type="molecule type" value="Genomic_DNA"/>
</dbReference>
<dbReference type="Proteomes" id="UP001187682">
    <property type="component" value="Unassembled WGS sequence"/>
</dbReference>
<dbReference type="AlphaFoldDB" id="A0AAE8SYY7"/>
<dbReference type="GO" id="GO:0030170">
    <property type="term" value="F:pyridoxal phosphate binding"/>
    <property type="evidence" value="ECO:0007669"/>
    <property type="project" value="InterPro"/>
</dbReference>
<protein>
    <submittedName>
        <fullName evidence="4">Related to 1-aminocyclopropane-2-carboxylate synthase 2</fullName>
    </submittedName>
</protein>
<dbReference type="InterPro" id="IPR004838">
    <property type="entry name" value="NHTrfase_class1_PyrdxlP-BS"/>
</dbReference>
<gene>
    <name evidence="4" type="ORF">DNG_08897</name>
</gene>
<dbReference type="GO" id="GO:0006520">
    <property type="term" value="P:amino acid metabolic process"/>
    <property type="evidence" value="ECO:0007669"/>
    <property type="project" value="TreeGrafter"/>
</dbReference>
<evidence type="ECO:0000313" key="5">
    <source>
        <dbReference type="Proteomes" id="UP001187682"/>
    </source>
</evidence>
<dbReference type="Gene3D" id="3.90.1150.10">
    <property type="entry name" value="Aspartate Aminotransferase, domain 1"/>
    <property type="match status" value="1"/>
</dbReference>
<reference evidence="4" key="1">
    <citation type="submission" date="2018-03" db="EMBL/GenBank/DDBJ databases">
        <authorList>
            <person name="Guldener U."/>
        </authorList>
    </citation>
    <scope>NUCLEOTIDE SEQUENCE</scope>
</reference>
<accession>A0AAE8SYY7</accession>